<accession>F5XFN4</accession>
<gene>
    <name evidence="1" type="ordered locus">MLP_24270</name>
</gene>
<keyword evidence="2" id="KW-1185">Reference proteome</keyword>
<evidence type="ECO:0000313" key="1">
    <source>
        <dbReference type="EMBL" id="BAK35441.1"/>
    </source>
</evidence>
<dbReference type="STRING" id="1032480.MLP_24270"/>
<reference evidence="1 2" key="1">
    <citation type="submission" date="2011-05" db="EMBL/GenBank/DDBJ databases">
        <title>Whole genome sequence of Microlunatus phosphovorus NM-1.</title>
        <authorList>
            <person name="Hosoyama A."/>
            <person name="Sasaki K."/>
            <person name="Harada T."/>
            <person name="Igarashi R."/>
            <person name="Kawakoshi A."/>
            <person name="Sasagawa M."/>
            <person name="Fukada J."/>
            <person name="Nakamura S."/>
            <person name="Katano Y."/>
            <person name="Hanada S."/>
            <person name="Kamagata Y."/>
            <person name="Nakamura N."/>
            <person name="Yamazaki S."/>
            <person name="Fujita N."/>
        </authorList>
    </citation>
    <scope>NUCLEOTIDE SEQUENCE [LARGE SCALE GENOMIC DNA]</scope>
    <source>
        <strain evidence="2">ATCC 700054 / DSM 10555 / JCM 9379 / NBRC 101784 / NCIMB 13414 / VKM Ac-1990 / NM-1</strain>
    </source>
</reference>
<dbReference type="EMBL" id="AP012204">
    <property type="protein sequence ID" value="BAK35441.1"/>
    <property type="molecule type" value="Genomic_DNA"/>
</dbReference>
<dbReference type="OrthoDB" id="3577245at2"/>
<dbReference type="RefSeq" id="WP_013863311.1">
    <property type="nucleotide sequence ID" value="NC_015635.1"/>
</dbReference>
<proteinExistence type="predicted"/>
<protein>
    <submittedName>
        <fullName evidence="1">Uncharacterized protein</fullName>
    </submittedName>
</protein>
<dbReference type="HOGENOM" id="CLU_1045148_0_0_11"/>
<evidence type="ECO:0000313" key="2">
    <source>
        <dbReference type="Proteomes" id="UP000007947"/>
    </source>
</evidence>
<dbReference type="AlphaFoldDB" id="F5XFN4"/>
<sequence length="266" mass="27590">MGGQVVTPASYSAADLAALPQTTLPDQRERRARPDLTGVLLESLVTAAGPQTPAVKNADLRVSIVVAGKHGAVAATLAELQPRFGNHPALLVTQGHGRHARTDLVFPGDRGTQRTVHDVRSIKLSVADPALPTGLPTGALKITTDRGSVLVTARQLAKLPQITRTVTFASGSGQQTRVETGPTLAAVLRAAHVRTTPTSVVAAIADDSYVSTVTPGEATSGRRTLLLSLVEVGTALTQPRLVTDGDIAGGRYVSGLLGLQVTNTCR</sequence>
<organism evidence="1 2">
    <name type="scientific">Microlunatus phosphovorus (strain ATCC 700054 / DSM 10555 / JCM 9379 / NBRC 101784 / NCIMB 13414 / VKM Ac-1990 / NM-1)</name>
    <dbReference type="NCBI Taxonomy" id="1032480"/>
    <lineage>
        <taxon>Bacteria</taxon>
        <taxon>Bacillati</taxon>
        <taxon>Actinomycetota</taxon>
        <taxon>Actinomycetes</taxon>
        <taxon>Propionibacteriales</taxon>
        <taxon>Propionibacteriaceae</taxon>
        <taxon>Microlunatus</taxon>
    </lineage>
</organism>
<dbReference type="InterPro" id="IPR036374">
    <property type="entry name" value="OxRdtase_Mopterin-bd_sf"/>
</dbReference>
<dbReference type="Proteomes" id="UP000007947">
    <property type="component" value="Chromosome"/>
</dbReference>
<name>F5XFN4_MICPN</name>
<dbReference type="KEGG" id="mph:MLP_24270"/>
<dbReference type="SUPFAM" id="SSF56524">
    <property type="entry name" value="Oxidoreductase molybdopterin-binding domain"/>
    <property type="match status" value="1"/>
</dbReference>